<dbReference type="Gene3D" id="3.40.50.300">
    <property type="entry name" value="P-loop containing nucleotide triphosphate hydrolases"/>
    <property type="match status" value="1"/>
</dbReference>
<dbReference type="PANTHER" id="PTHR16305">
    <property type="entry name" value="TESTICULAR SOLUBLE ADENYLYL CYCLASE"/>
    <property type="match status" value="1"/>
</dbReference>
<dbReference type="InterPro" id="IPR011990">
    <property type="entry name" value="TPR-like_helical_dom_sf"/>
</dbReference>
<dbReference type="PANTHER" id="PTHR16305:SF35">
    <property type="entry name" value="TRANSCRIPTIONAL ACTIVATOR DOMAIN"/>
    <property type="match status" value="1"/>
</dbReference>
<reference evidence="4" key="1">
    <citation type="submission" date="2007-10" db="EMBL/GenBank/DDBJ databases">
        <title>Complete sequence of Salinispora arenicola CNS-205.</title>
        <authorList>
            <consortium name="US DOE Joint Genome Institute"/>
            <person name="Copeland A."/>
            <person name="Lucas S."/>
            <person name="Lapidus A."/>
            <person name="Barry K."/>
            <person name="Glavina del Rio T."/>
            <person name="Dalin E."/>
            <person name="Tice H."/>
            <person name="Pitluck S."/>
            <person name="Foster B."/>
            <person name="Schmutz J."/>
            <person name="Larimer F."/>
            <person name="Land M."/>
            <person name="Hauser L."/>
            <person name="Kyrpides N."/>
            <person name="Ivanova N."/>
            <person name="Jensen P.R."/>
            <person name="Moore B.S."/>
            <person name="Penn K."/>
            <person name="Jenkins C."/>
            <person name="Udwary D."/>
            <person name="Xiang L."/>
            <person name="Gontang E."/>
            <person name="Richardson P."/>
        </authorList>
    </citation>
    <scope>NUCLEOTIDE SEQUENCE [LARGE SCALE GENOMIC DNA]</scope>
    <source>
        <strain evidence="4">CNS-205</strain>
    </source>
</reference>
<dbReference type="Gene3D" id="1.25.40.10">
    <property type="entry name" value="Tetratricopeptide repeat domain"/>
    <property type="match status" value="1"/>
</dbReference>
<dbReference type="SUPFAM" id="SSF48452">
    <property type="entry name" value="TPR-like"/>
    <property type="match status" value="1"/>
</dbReference>
<dbReference type="SUPFAM" id="SSF52540">
    <property type="entry name" value="P-loop containing nucleoside triphosphate hydrolases"/>
    <property type="match status" value="1"/>
</dbReference>
<dbReference type="Pfam" id="PF13191">
    <property type="entry name" value="AAA_16"/>
    <property type="match status" value="1"/>
</dbReference>
<dbReference type="GO" id="GO:0004016">
    <property type="term" value="F:adenylate cyclase activity"/>
    <property type="evidence" value="ECO:0007669"/>
    <property type="project" value="TreeGrafter"/>
</dbReference>
<evidence type="ECO:0000259" key="3">
    <source>
        <dbReference type="Pfam" id="PF13191"/>
    </source>
</evidence>
<dbReference type="EMBL" id="CP000850">
    <property type="protein sequence ID" value="ABW00682.1"/>
    <property type="molecule type" value="Genomic_DNA"/>
</dbReference>
<protein>
    <submittedName>
        <fullName evidence="4">Tetratricopeptide TPR_4</fullName>
    </submittedName>
</protein>
<keyword evidence="2" id="KW-0067">ATP-binding</keyword>
<dbReference type="eggNOG" id="COG3899">
    <property type="taxonomic scope" value="Bacteria"/>
</dbReference>
<evidence type="ECO:0000313" key="4">
    <source>
        <dbReference type="EMBL" id="ABW00682.1"/>
    </source>
</evidence>
<dbReference type="PATRIC" id="fig|391037.6.peg.4982"/>
<feature type="domain" description="Orc1-like AAA ATPase" evidence="3">
    <location>
        <begin position="7"/>
        <end position="155"/>
    </location>
</feature>
<dbReference type="HOGENOM" id="CLU_006850_2_0_11"/>
<keyword evidence="1" id="KW-0547">Nucleotide-binding</keyword>
<dbReference type="KEGG" id="saq:Sare_4935"/>
<organism evidence="4">
    <name type="scientific">Salinispora arenicola (strain CNS-205)</name>
    <dbReference type="NCBI Taxonomy" id="391037"/>
    <lineage>
        <taxon>Bacteria</taxon>
        <taxon>Bacillati</taxon>
        <taxon>Actinomycetota</taxon>
        <taxon>Actinomycetes</taxon>
        <taxon>Micromonosporales</taxon>
        <taxon>Micromonosporaceae</taxon>
        <taxon>Salinispora</taxon>
    </lineage>
</organism>
<sequence>MRGGIDRVINSHGGLVLVTGEAGIGKTALVTWAANEARRSGALVLSGSCWDSESAPGYWPWVQVIRGLRRNMSEQEWRAADRVAGGGLAVLFGERPGDAPDGFQLYDAVTTALVSASQRCPVVVVLDDLHWADAASLRLLEFAAQHTWFERLLLVGTYRDVEMEQIAHPMRPLLLPLVARATTVTLTGLGPEDVHTLMARTGDAELDPALVAEVHQRTGGNPFFVEQTARLWHSGGSVAVIPPGVRDAVRRRLSLLPGPVERLLSTAAVLGREFHRQLLAAVAASPVPHVDRLLDQAATTRLVVAKGAGRFAFTHDLVRETLYEEVADVGRQHAAVVRAIDDVPALAQRVIPADLAHHAYLAGEHLDPARAVELLVAAARAATGRLATEEATGHYRRALDRARGGGSCLHVVAALDLGEHLHQMGDIDGAWQIFDEAVARAREHGDPQLLARVALTLHEAAGRDTIDHSTTELLDLAHAALVRDGAPAEEPMSTDRLTHELVTHLSASVRGGDDDALAFSLWARYHTVWGLGTAAARVTLADEMTDVGHQVGDPQLEHFGASLRWVTLLELGDPGYLEKYDAFVAQAERDGMPLGTFASDVDQSIISTFSGRFAQAEALLDRAVDAVEEDQFASFGYKADHLRWATWLLQGRYEGLDDLHRTAADRGHPHPRLLAGISAIEQGDVAAALEHLQAAPGPYPREYAPLGVRFRAQVAAATRDRQLCTRVRAELAPYRGQWLVSLYGWDISGPVDHWIALVDAALEQWTDAITGFTVARESAGRLRARPWAIEAGVQLAGAMLARDGATDAAAALLDDVRREAAEIGMRHIGARVDRVGGARPGSTRSPALAGEFRRDGAVWLLGFGGRTVHMPATKGLNDLRLLLSRPGVDMPAVRLLSPEGGEVVVAMRQLGGDPVLDDEARARYKQRLDDLDDEIDRAAARGDTRRLAEYDGERRALLAELRAAAGLAGRTRRLGDESERARKTVTARIRDTLRKLDDRHPELAAHLRSAVTTGSTCRYQPASEVAWVL</sequence>
<dbReference type="InterPro" id="IPR027417">
    <property type="entry name" value="P-loop_NTPase"/>
</dbReference>
<dbReference type="InterPro" id="IPR041664">
    <property type="entry name" value="AAA_16"/>
</dbReference>
<proteinExistence type="predicted"/>
<evidence type="ECO:0000256" key="2">
    <source>
        <dbReference type="ARBA" id="ARBA00022840"/>
    </source>
</evidence>
<name>A8LW77_SALAI</name>
<dbReference type="GO" id="GO:0005524">
    <property type="term" value="F:ATP binding"/>
    <property type="evidence" value="ECO:0007669"/>
    <property type="project" value="UniProtKB-KW"/>
</dbReference>
<gene>
    <name evidence="4" type="ordered locus">Sare_4935</name>
</gene>
<evidence type="ECO:0000256" key="1">
    <source>
        <dbReference type="ARBA" id="ARBA00022741"/>
    </source>
</evidence>
<dbReference type="STRING" id="391037.Sare_4935"/>
<dbReference type="GO" id="GO:0005737">
    <property type="term" value="C:cytoplasm"/>
    <property type="evidence" value="ECO:0007669"/>
    <property type="project" value="TreeGrafter"/>
</dbReference>
<accession>A8LW77</accession>
<dbReference type="AlphaFoldDB" id="A8LW77"/>